<dbReference type="AlphaFoldDB" id="A0AAJ0MIS1"/>
<sequence>MPSSSEDSSDHSSAHSSDHSSGQSSASESGPPRRNTSPSRRRQANVYDAVAGRVARRYFKGINRSTQSWAPEDVLFRRKNAAARYAESDIYWANENLPDGGQRKLPQSDLLRCVHSYSSNFYEAMAGRLGTKGTVGSRIVDERSMDETALLAFGVLLEEASREVLGKRGDLVLTEGKRGLGAAAMVKKEESRVSAASPSQRESGRKTKRRKLDG</sequence>
<dbReference type="Proteomes" id="UP001275084">
    <property type="component" value="Unassembled WGS sequence"/>
</dbReference>
<dbReference type="PANTHER" id="PTHR28054">
    <property type="entry name" value="RNA POLYMERASE I-SPECIFIC TRANSCRIPTION INITIATION FACTOR RRN10"/>
    <property type="match status" value="1"/>
</dbReference>
<proteinExistence type="predicted"/>
<dbReference type="PANTHER" id="PTHR28054:SF1">
    <property type="entry name" value="RNA POLYMERASE I-SPECIFIC TRANSCRIPTION INITIATION FACTOR RRN10"/>
    <property type="match status" value="1"/>
</dbReference>
<dbReference type="GO" id="GO:0006360">
    <property type="term" value="P:transcription by RNA polymerase I"/>
    <property type="evidence" value="ECO:0007669"/>
    <property type="project" value="InterPro"/>
</dbReference>
<name>A0AAJ0MIS1_9PEZI</name>
<feature type="region of interest" description="Disordered" evidence="1">
    <location>
        <begin position="1"/>
        <end position="45"/>
    </location>
</feature>
<reference evidence="2" key="2">
    <citation type="submission" date="2023-06" db="EMBL/GenBank/DDBJ databases">
        <authorList>
            <consortium name="Lawrence Berkeley National Laboratory"/>
            <person name="Haridas S."/>
            <person name="Hensen N."/>
            <person name="Bonometti L."/>
            <person name="Westerberg I."/>
            <person name="Brannstrom I.O."/>
            <person name="Guillou S."/>
            <person name="Cros-Aarteil S."/>
            <person name="Calhoun S."/>
            <person name="Kuo A."/>
            <person name="Mondo S."/>
            <person name="Pangilinan J."/>
            <person name="Riley R."/>
            <person name="Labutti K."/>
            <person name="Andreopoulos B."/>
            <person name="Lipzen A."/>
            <person name="Chen C."/>
            <person name="Yanf M."/>
            <person name="Daum C."/>
            <person name="Ng V."/>
            <person name="Clum A."/>
            <person name="Steindorff A."/>
            <person name="Ohm R."/>
            <person name="Martin F."/>
            <person name="Silar P."/>
            <person name="Natvig D."/>
            <person name="Lalanne C."/>
            <person name="Gautier V."/>
            <person name="Ament-Velasquez S.L."/>
            <person name="Kruys A."/>
            <person name="Hutchinson M.I."/>
            <person name="Powell A.J."/>
            <person name="Barry K."/>
            <person name="Miller A.N."/>
            <person name="Grigoriev I.V."/>
            <person name="Debuchy R."/>
            <person name="Gladieux P."/>
            <person name="Thoren M.H."/>
            <person name="Johannesson H."/>
        </authorList>
    </citation>
    <scope>NUCLEOTIDE SEQUENCE</scope>
    <source>
        <strain evidence="2">CBS 955.72</strain>
    </source>
</reference>
<reference evidence="2" key="1">
    <citation type="journal article" date="2023" name="Mol. Phylogenet. Evol.">
        <title>Genome-scale phylogeny and comparative genomics of the fungal order Sordariales.</title>
        <authorList>
            <person name="Hensen N."/>
            <person name="Bonometti L."/>
            <person name="Westerberg I."/>
            <person name="Brannstrom I.O."/>
            <person name="Guillou S."/>
            <person name="Cros-Aarteil S."/>
            <person name="Calhoun S."/>
            <person name="Haridas S."/>
            <person name="Kuo A."/>
            <person name="Mondo S."/>
            <person name="Pangilinan J."/>
            <person name="Riley R."/>
            <person name="LaButti K."/>
            <person name="Andreopoulos B."/>
            <person name="Lipzen A."/>
            <person name="Chen C."/>
            <person name="Yan M."/>
            <person name="Daum C."/>
            <person name="Ng V."/>
            <person name="Clum A."/>
            <person name="Steindorff A."/>
            <person name="Ohm R.A."/>
            <person name="Martin F."/>
            <person name="Silar P."/>
            <person name="Natvig D.O."/>
            <person name="Lalanne C."/>
            <person name="Gautier V."/>
            <person name="Ament-Velasquez S.L."/>
            <person name="Kruys A."/>
            <person name="Hutchinson M.I."/>
            <person name="Powell A.J."/>
            <person name="Barry K."/>
            <person name="Miller A.N."/>
            <person name="Grigoriev I.V."/>
            <person name="Debuchy R."/>
            <person name="Gladieux P."/>
            <person name="Hiltunen Thoren M."/>
            <person name="Johannesson H."/>
        </authorList>
    </citation>
    <scope>NUCLEOTIDE SEQUENCE</scope>
    <source>
        <strain evidence="2">CBS 955.72</strain>
    </source>
</reference>
<feature type="compositionally biased region" description="Basic and acidic residues" evidence="1">
    <location>
        <begin position="8"/>
        <end position="18"/>
    </location>
</feature>
<feature type="compositionally biased region" description="Low complexity" evidence="1">
    <location>
        <begin position="19"/>
        <end position="38"/>
    </location>
</feature>
<dbReference type="InterPro" id="IPR022793">
    <property type="entry name" value="Rrn10"/>
</dbReference>
<evidence type="ECO:0000313" key="2">
    <source>
        <dbReference type="EMBL" id="KAK3360322.1"/>
    </source>
</evidence>
<feature type="region of interest" description="Disordered" evidence="1">
    <location>
        <begin position="184"/>
        <end position="214"/>
    </location>
</feature>
<protein>
    <submittedName>
        <fullName evidence="2">Uncharacterized protein</fullName>
    </submittedName>
</protein>
<keyword evidence="3" id="KW-1185">Reference proteome</keyword>
<evidence type="ECO:0000313" key="3">
    <source>
        <dbReference type="Proteomes" id="UP001275084"/>
    </source>
</evidence>
<organism evidence="2 3">
    <name type="scientific">Lasiosphaeria hispida</name>
    <dbReference type="NCBI Taxonomy" id="260671"/>
    <lineage>
        <taxon>Eukaryota</taxon>
        <taxon>Fungi</taxon>
        <taxon>Dikarya</taxon>
        <taxon>Ascomycota</taxon>
        <taxon>Pezizomycotina</taxon>
        <taxon>Sordariomycetes</taxon>
        <taxon>Sordariomycetidae</taxon>
        <taxon>Sordariales</taxon>
        <taxon>Lasiosphaeriaceae</taxon>
        <taxon>Lasiosphaeria</taxon>
    </lineage>
</organism>
<accession>A0AAJ0MIS1</accession>
<evidence type="ECO:0000256" key="1">
    <source>
        <dbReference type="SAM" id="MobiDB-lite"/>
    </source>
</evidence>
<comment type="caution">
    <text evidence="2">The sequence shown here is derived from an EMBL/GenBank/DDBJ whole genome shotgun (WGS) entry which is preliminary data.</text>
</comment>
<dbReference type="EMBL" id="JAUIQD010000002">
    <property type="protein sequence ID" value="KAK3360322.1"/>
    <property type="molecule type" value="Genomic_DNA"/>
</dbReference>
<gene>
    <name evidence="2" type="ORF">B0T25DRAFT_127390</name>
</gene>